<feature type="compositionally biased region" description="Low complexity" evidence="4">
    <location>
        <begin position="1055"/>
        <end position="1082"/>
    </location>
</feature>
<keyword evidence="3" id="KW-0175">Coiled coil</keyword>
<keyword evidence="7" id="KW-1185">Reference proteome</keyword>
<dbReference type="Pfam" id="PF00621">
    <property type="entry name" value="RhoGEF"/>
    <property type="match status" value="1"/>
</dbReference>
<feature type="compositionally biased region" description="Polar residues" evidence="4">
    <location>
        <begin position="200"/>
        <end position="210"/>
    </location>
</feature>
<dbReference type="RefSeq" id="XP_066910349.1">
    <property type="nucleotide sequence ID" value="XM_067054248.1"/>
</dbReference>
<feature type="compositionally biased region" description="Polar residues" evidence="4">
    <location>
        <begin position="149"/>
        <end position="163"/>
    </location>
</feature>
<feature type="compositionally biased region" description="Low complexity" evidence="4">
    <location>
        <begin position="1464"/>
        <end position="1477"/>
    </location>
</feature>
<feature type="compositionally biased region" description="Polar residues" evidence="4">
    <location>
        <begin position="567"/>
        <end position="589"/>
    </location>
</feature>
<feature type="compositionally biased region" description="Low complexity" evidence="4">
    <location>
        <begin position="1491"/>
        <end position="1505"/>
    </location>
</feature>
<feature type="compositionally biased region" description="Low complexity" evidence="4">
    <location>
        <begin position="478"/>
        <end position="488"/>
    </location>
</feature>
<feature type="compositionally biased region" description="Polar residues" evidence="4">
    <location>
        <begin position="606"/>
        <end position="626"/>
    </location>
</feature>
<feature type="region of interest" description="Disordered" evidence="4">
    <location>
        <begin position="1"/>
        <end position="25"/>
    </location>
</feature>
<feature type="compositionally biased region" description="Basic and acidic residues" evidence="4">
    <location>
        <begin position="385"/>
        <end position="394"/>
    </location>
</feature>
<dbReference type="OrthoDB" id="4066896at2759"/>
<dbReference type="PROSITE" id="PS00741">
    <property type="entry name" value="DH_1"/>
    <property type="match status" value="1"/>
</dbReference>
<feature type="region of interest" description="Disordered" evidence="4">
    <location>
        <begin position="1280"/>
        <end position="1505"/>
    </location>
</feature>
<dbReference type="SUPFAM" id="SSF50729">
    <property type="entry name" value="PH domain-like"/>
    <property type="match status" value="1"/>
</dbReference>
<evidence type="ECO:0000313" key="7">
    <source>
        <dbReference type="Proteomes" id="UP000594262"/>
    </source>
</evidence>
<dbReference type="InterPro" id="IPR001331">
    <property type="entry name" value="GDS_CDC24_CS"/>
</dbReference>
<evidence type="ECO:0000256" key="2">
    <source>
        <dbReference type="ARBA" id="ARBA00022658"/>
    </source>
</evidence>
<keyword evidence="2" id="KW-0344">Guanine-nucleotide releasing factor</keyword>
<feature type="region of interest" description="Disordered" evidence="4">
    <location>
        <begin position="306"/>
        <end position="359"/>
    </location>
</feature>
<feature type="region of interest" description="Disordered" evidence="4">
    <location>
        <begin position="2049"/>
        <end position="2170"/>
    </location>
</feature>
<feature type="compositionally biased region" description="Basic and acidic residues" evidence="4">
    <location>
        <begin position="2427"/>
        <end position="2436"/>
    </location>
</feature>
<feature type="compositionally biased region" description="Polar residues" evidence="4">
    <location>
        <begin position="1306"/>
        <end position="1324"/>
    </location>
</feature>
<feature type="compositionally biased region" description="Polar residues" evidence="4">
    <location>
        <begin position="795"/>
        <end position="812"/>
    </location>
</feature>
<feature type="region of interest" description="Disordered" evidence="4">
    <location>
        <begin position="50"/>
        <end position="231"/>
    </location>
</feature>
<feature type="compositionally biased region" description="Basic and acidic residues" evidence="4">
    <location>
        <begin position="220"/>
        <end position="229"/>
    </location>
</feature>
<dbReference type="GO" id="GO:0051496">
    <property type="term" value="P:positive regulation of stress fiber assembly"/>
    <property type="evidence" value="ECO:0007669"/>
    <property type="project" value="UniProtKB-ARBA"/>
</dbReference>
<dbReference type="GO" id="GO:0030036">
    <property type="term" value="P:actin cytoskeleton organization"/>
    <property type="evidence" value="ECO:0007669"/>
    <property type="project" value="TreeGrafter"/>
</dbReference>
<feature type="compositionally biased region" description="Polar residues" evidence="4">
    <location>
        <begin position="1040"/>
        <end position="1054"/>
    </location>
</feature>
<feature type="compositionally biased region" description="Basic and acidic residues" evidence="4">
    <location>
        <begin position="15"/>
        <end position="24"/>
    </location>
</feature>
<dbReference type="GO" id="GO:0005085">
    <property type="term" value="F:guanyl-nucleotide exchange factor activity"/>
    <property type="evidence" value="ECO:0007669"/>
    <property type="project" value="UniProtKB-KW"/>
</dbReference>
<dbReference type="GO" id="GO:0035556">
    <property type="term" value="P:intracellular signal transduction"/>
    <property type="evidence" value="ECO:0007669"/>
    <property type="project" value="InterPro"/>
</dbReference>
<feature type="compositionally biased region" description="Polar residues" evidence="4">
    <location>
        <begin position="315"/>
        <end position="335"/>
    </location>
</feature>
<dbReference type="Gene3D" id="2.30.29.30">
    <property type="entry name" value="Pleckstrin-homology domain (PH domain)/Phosphotyrosine-binding domain (PTB)"/>
    <property type="match status" value="1"/>
</dbReference>
<organism evidence="6 7">
    <name type="scientific">Clytia hemisphaerica</name>
    <dbReference type="NCBI Taxonomy" id="252671"/>
    <lineage>
        <taxon>Eukaryota</taxon>
        <taxon>Metazoa</taxon>
        <taxon>Cnidaria</taxon>
        <taxon>Hydrozoa</taxon>
        <taxon>Hydroidolina</taxon>
        <taxon>Leptothecata</taxon>
        <taxon>Obeliida</taxon>
        <taxon>Clytiidae</taxon>
        <taxon>Clytia</taxon>
    </lineage>
</organism>
<accession>A0A7M5VA24</accession>
<dbReference type="CDD" id="cd00160">
    <property type="entry name" value="RhoGEF"/>
    <property type="match status" value="1"/>
</dbReference>
<feature type="region of interest" description="Disordered" evidence="4">
    <location>
        <begin position="539"/>
        <end position="650"/>
    </location>
</feature>
<feature type="compositionally biased region" description="Basic and acidic residues" evidence="4">
    <location>
        <begin position="252"/>
        <end position="263"/>
    </location>
</feature>
<dbReference type="Gene3D" id="1.20.900.10">
    <property type="entry name" value="Dbl homology (DH) domain"/>
    <property type="match status" value="1"/>
</dbReference>
<feature type="compositionally biased region" description="Low complexity" evidence="4">
    <location>
        <begin position="443"/>
        <end position="455"/>
    </location>
</feature>
<name>A0A7M5VA24_9CNID</name>
<dbReference type="SUPFAM" id="SSF50978">
    <property type="entry name" value="WD40 repeat-like"/>
    <property type="match status" value="1"/>
</dbReference>
<feature type="compositionally biased region" description="Basic residues" evidence="4">
    <location>
        <begin position="839"/>
        <end position="857"/>
    </location>
</feature>
<feature type="compositionally biased region" description="Acidic residues" evidence="4">
    <location>
        <begin position="2147"/>
        <end position="2170"/>
    </location>
</feature>
<dbReference type="PROSITE" id="PS50010">
    <property type="entry name" value="DH_2"/>
    <property type="match status" value="1"/>
</dbReference>
<feature type="compositionally biased region" description="Polar residues" evidence="4">
    <location>
        <begin position="400"/>
        <end position="432"/>
    </location>
</feature>
<feature type="coiled-coil region" evidence="3">
    <location>
        <begin position="1718"/>
        <end position="1752"/>
    </location>
</feature>
<feature type="compositionally biased region" description="Gly residues" evidence="4">
    <location>
        <begin position="2115"/>
        <end position="2126"/>
    </location>
</feature>
<feature type="compositionally biased region" description="Basic and acidic residues" evidence="4">
    <location>
        <begin position="544"/>
        <end position="566"/>
    </location>
</feature>
<feature type="region of interest" description="Disordered" evidence="4">
    <location>
        <begin position="384"/>
        <end position="518"/>
    </location>
</feature>
<dbReference type="SUPFAM" id="SSF48065">
    <property type="entry name" value="DBL homology domain (DH-domain)"/>
    <property type="match status" value="1"/>
</dbReference>
<dbReference type="FunFam" id="1.20.900.10:FF:000003">
    <property type="entry name" value="Rho guanine nucleotide exchange factor 10 like"/>
    <property type="match status" value="1"/>
</dbReference>
<dbReference type="InterPro" id="IPR035899">
    <property type="entry name" value="DBL_dom_sf"/>
</dbReference>
<feature type="domain" description="DH" evidence="5">
    <location>
        <begin position="1549"/>
        <end position="1735"/>
    </location>
</feature>
<feature type="region of interest" description="Disordered" evidence="4">
    <location>
        <begin position="791"/>
        <end position="865"/>
    </location>
</feature>
<dbReference type="GO" id="GO:0005737">
    <property type="term" value="C:cytoplasm"/>
    <property type="evidence" value="ECO:0007669"/>
    <property type="project" value="UniProtKB-ARBA"/>
</dbReference>
<dbReference type="GeneID" id="136797666"/>
<evidence type="ECO:0000256" key="4">
    <source>
        <dbReference type="SAM" id="MobiDB-lite"/>
    </source>
</evidence>
<feature type="compositionally biased region" description="Polar residues" evidence="4">
    <location>
        <begin position="276"/>
        <end position="290"/>
    </location>
</feature>
<feature type="compositionally biased region" description="Basic and acidic residues" evidence="4">
    <location>
        <begin position="1413"/>
        <end position="1424"/>
    </location>
</feature>
<sequence>MSEENVAVYRRRKTSRTEGADTRQRVIGGIGRRKVSGANAIQGRIQQFAGGENAITENPKEENESSKFTIGVNSPRLRRSSSNSSTGTNSGSISEIRASRRQTNLSRSNSSASSSTESTSSITVTAKPSTTNTNSNVKSTSNSSVETVPNASETDTMTSSTTVRYGAINTPGRSRRVSVATSTGKEHSQNPTLRKRTDSESSLNQGSLLRSKQMKWENLANEKKEEKARTPSLYRRKFSTNEEVKVNLPYTSDEKKEEPEKPALTRNLGTRGSMRIRTQTKGIEVSSSAESKVELAIKNATKSNEITSKTDRLTRTNSVTSRLQSSDQTNSSTTLPKEKKVPPPVAPKRSASFKNTSSSIAQLQSQLEKDFVDKPISSKISTSVVEEKPVEKKRYGLGSPRSSQQIKKDSPPQSTSNLTSPTTSKENISNVNKIKHRFRDVNNNDSTTTTNNGTDSPKRHSNGSESSDDKSGTDKTDSSTPSKTGSTTPAPVRKKSNIPLKTPGSTENLQKKYGNSWRNTNVNKSFDHFSTRDVVTSNNGITTKNDRKNFFQNTDDKTSAEKEKENVTTAINGYNNTKSPTISNLIETDSNTKHHNSSNHDKKTQSKISPVSSSTQIKVHSNSLKGTINGERNEDKTSDFQNVMDDPSNDTKLKAEVNDLIDRLDNNSDPVNVVEQENCRDGKKTNDTGEAESIANSFRHAVKELVDQNQVSEQKKRQGDIFLKENNNSLLRGRVTYVNEKSNFVFDTGLNSDNKYTNGINSDAIVVEKRLLENNYAKQKTINTDIRLPTRDRSNTWTTTSDSEDNFLSSEVFSPEEKDQSASSSSSSVKYEEKDAFGRRRRLTKKRSKRSKTRPKIYMRNIQNRSLDTSDADVLESNYTSDDFSTSRSRELSSAAESTICESDLNDNYESLDLSLTNKSINLPTVKNNIETQYSENNHNRIRVSEPTIRNSKIAELKEANRKVLIYDGSMKSSSMTTITKPLQQQNLMSLSSSNMGGSRSEDEGSKLFNLHKNKDERIGSVTSISKVRVLNFNAPSFKSTRSVSADTNHMHSTSYSDISHSNNNSIKSSPFSLSSSFNKPSLDGHMSDRRSDEEVEKKERLELLKQGPLFNRDKPFTFNNKPQIPDEESKKNAEVLNSLPNARNYMSERYVQDCENNMKSKSAGNLSTMMNTISIEKEIDVDGDFSSNTFPKSQSFSDSLDIQQSHNTDYIAPPENFQDELTASPARSPRKIRNRPSLNAFSSKTFTNIDEENKVSLDEDDAFVPESPCLKDTEINEIKIPKVPPPPQDGDSQEVKVRKRPGLPNISTTQMVKDTNKIVSPTQEENRVITPPNTNEEKLGHEVESEDEDLNILKQVVENKTENKRSRPRQPIVVPPFLDNIPEIPFSLKSREDSRKKKQQKYGFQEPTIEEEPAKCDSPKPQEQDVDSQSQGSRSTPRDLSMEDLSSELETENKDEETPKEWTQTSKPTTPTSFSFNEDTTNDLDASIRSPTTPSSANTPSSATLYDETQTVTVVQNDNISIPVINTPEVDVKPVSPAPKTKTPKQEMRRHVLQNLLDTEKSYVNNMESMLTMFYHPLKRPDNNIIEPTLVDEIFYQIPELLDNHKHFYEDITARIDDWSDSQIIGDIFINQFTKHNLMDAYSNFINNFVQAKDAIRQASSRPQFTKYIETCSQKHHEKLTLNDLLIMPVQRIPRYMLILKDLLKYTTPEHPDYDSLERAMQEIKTLADRMNKGEVEADQAEKDIEKLRDIEHTIEGISDLVTNTRKFIRQDLVAENKGSITKKDRCLFLFSNLLVCTTVRRKNNVLRRNSLFNGQSTPEFNRYKFVWKLALENIEICKVSNPQQNGGSRELEKLEDDIRILNDILNMSDNISVPHQNMENSIREQLNEVRALIQEKQTQSPQTTLSPSLSRIELQAQTEDDVENYTFQFLSAECKSSWEAYFNDAKQKLAYSRDAFPPEFQYPTPITKTRSGMQFTCAAPSYISSFTGASTEENRMPGDVWVCNSDGYVGQVCLLSMIPGVQSKASLSVCSARIVCIAVIPGGRLKSDKNSNNVSNLPKISDTPRKKSKRRKQAFSTDVSDDDDNSGASAIMAFDSSGDEDDPPMSNHYMGVTGVGMNFGGGRISPGDSSLGATESMDGDRGSSDDDYTSDEDEQTNMQNEQDEDDEGLDAKACMWLGTEDRHIYIYNAQDTIPQRKSRVRLTMKSPVTSILYHENKVFVALSGGELCIYKRDLNGVWDLTAPETVQVSMTGSNITCMTAVAGRIWCGSQNTILLVNVTSFSLESPIKVHPEHTRTVHKIVSSGLGVWVSIQSSAVVRLYHATTYENLLDLDVSKAVEKMLNGADAIIKQHKLACLRVTSLLICKDLLWIGTSAGVVLTNPLPSITANMSVPVLRNNGPTGSPHGHTGHVRFLTSVEVPKGSFKTTDHDQRDLSRVSPSPSRDRLKRVDSNKYKELDSNDTNGTMTLVVSGGDGYEDFKYSQQNETVGRDDSTNHLLLWRV</sequence>
<dbReference type="PANTHER" id="PTHR12877:SF15">
    <property type="entry name" value="RHO GUANINE NUCLEOTIDE EXCHANGE FACTOR 17"/>
    <property type="match status" value="1"/>
</dbReference>
<dbReference type="Pfam" id="PF19056">
    <property type="entry name" value="WD40_2"/>
    <property type="match status" value="1"/>
</dbReference>
<dbReference type="EnsemblMetazoa" id="CLYHEMT008685.2">
    <property type="protein sequence ID" value="CLYHEMP008685.2"/>
    <property type="gene ID" value="CLYHEMG008685"/>
</dbReference>
<dbReference type="RefSeq" id="XP_066910352.1">
    <property type="nucleotide sequence ID" value="XM_067054251.1"/>
</dbReference>
<dbReference type="RefSeq" id="XP_066910351.1">
    <property type="nucleotide sequence ID" value="XM_067054250.1"/>
</dbReference>
<feature type="compositionally biased region" description="Low complexity" evidence="4">
    <location>
        <begin position="106"/>
        <end position="148"/>
    </location>
</feature>
<dbReference type="Proteomes" id="UP000594262">
    <property type="component" value="Unplaced"/>
</dbReference>
<dbReference type="InterPro" id="IPR036322">
    <property type="entry name" value="WD40_repeat_dom_sf"/>
</dbReference>
<evidence type="ECO:0000259" key="5">
    <source>
        <dbReference type="PROSITE" id="PS50010"/>
    </source>
</evidence>
<keyword evidence="1" id="KW-0597">Phosphoprotein</keyword>
<feature type="compositionally biased region" description="Low complexity" evidence="4">
    <location>
        <begin position="80"/>
        <end position="92"/>
    </location>
</feature>
<protein>
    <recommendedName>
        <fullName evidence="5">DH domain-containing protein</fullName>
    </recommendedName>
</protein>
<dbReference type="PANTHER" id="PTHR12877">
    <property type="entry name" value="RHO GUANINE NUCLEOTIDE EXCHANGE FACTOR"/>
    <property type="match status" value="1"/>
</dbReference>
<dbReference type="Pfam" id="PF19057">
    <property type="entry name" value="PH_19"/>
    <property type="match status" value="1"/>
</dbReference>
<feature type="region of interest" description="Disordered" evidence="4">
    <location>
        <begin position="2424"/>
        <end position="2448"/>
    </location>
</feature>
<dbReference type="SMART" id="SM00325">
    <property type="entry name" value="RhoGEF"/>
    <property type="match status" value="1"/>
</dbReference>
<dbReference type="InterPro" id="IPR000219">
    <property type="entry name" value="DH_dom"/>
</dbReference>
<feature type="region of interest" description="Disordered" evidence="4">
    <location>
        <begin position="1040"/>
        <end position="1098"/>
    </location>
</feature>
<evidence type="ECO:0000313" key="6">
    <source>
        <dbReference type="EnsemblMetazoa" id="CLYHEMP008685.1"/>
    </source>
</evidence>
<proteinExistence type="predicted"/>
<feature type="compositionally biased region" description="Basic and acidic residues" evidence="4">
    <location>
        <begin position="1086"/>
        <end position="1098"/>
    </location>
</feature>
<dbReference type="InterPro" id="IPR039919">
    <property type="entry name" value="ARHGEF10/ARHGEF17"/>
</dbReference>
<dbReference type="EnsemblMetazoa" id="CLYHEMT008685.1">
    <property type="protein sequence ID" value="CLYHEMP008685.1"/>
    <property type="gene ID" value="CLYHEMG008685"/>
</dbReference>
<feature type="region of interest" description="Disordered" evidence="4">
    <location>
        <begin position="246"/>
        <end position="290"/>
    </location>
</feature>
<dbReference type="RefSeq" id="XP_066910353.1">
    <property type="nucleotide sequence ID" value="XM_067054252.1"/>
</dbReference>
<feature type="compositionally biased region" description="Acidic residues" evidence="4">
    <location>
        <begin position="1446"/>
        <end position="1456"/>
    </location>
</feature>
<dbReference type="InterPro" id="IPR011993">
    <property type="entry name" value="PH-like_dom_sf"/>
</dbReference>
<reference evidence="6" key="1">
    <citation type="submission" date="2021-01" db="UniProtKB">
        <authorList>
            <consortium name="EnsemblMetazoa"/>
        </authorList>
    </citation>
    <scope>IDENTIFICATION</scope>
</reference>
<feature type="compositionally biased region" description="Basic and acidic residues" evidence="4">
    <location>
        <begin position="467"/>
        <end position="477"/>
    </location>
</feature>
<evidence type="ECO:0000256" key="3">
    <source>
        <dbReference type="SAM" id="Coils"/>
    </source>
</evidence>
<evidence type="ECO:0000256" key="1">
    <source>
        <dbReference type="ARBA" id="ARBA00022553"/>
    </source>
</evidence>